<protein>
    <recommendedName>
        <fullName evidence="5">Pentatricopeptide repeat-containing protein</fullName>
    </recommendedName>
</protein>
<evidence type="ECO:0000256" key="1">
    <source>
        <dbReference type="ARBA" id="ARBA00022737"/>
    </source>
</evidence>
<dbReference type="Pfam" id="PF01535">
    <property type="entry name" value="PPR"/>
    <property type="match status" value="3"/>
</dbReference>
<sequence length="313" mass="35015">MSIRPNVSHYVGILDALSSVKNLNKLQRFHAQMIKLRISTDEFIRAKLVSCYASCGKMDEAEYVFFVTNKKSTFLYNVMMRGYASMDLFAKSLLVFRQMLYDVKPFDLNTFPVVLKSVAGLPSLRLGKQVHSALLVNGFALDLANCNALISMYSKCGSLIGARKVFDKMSVRNSVTWTSMIGGYRMHGEFGSVFVLFLRMLDEGQKPDEFVFSEVLGACAHGGLVEQGLEWFGMMEKTFGVRPGLRHYTCVVDMLGRAGRVEEAEEMISSMDVEPDNALWRALLAACKVCGKAEIAERIEKKLNDKMVDLAVS</sequence>
<evidence type="ECO:0008006" key="5">
    <source>
        <dbReference type="Google" id="ProtNLM"/>
    </source>
</evidence>
<name>A0A7N0V0K4_KALFE</name>
<dbReference type="EnsemblPlants" id="Kaladp0093s0147.1.v1.1">
    <property type="protein sequence ID" value="Kaladp0093s0147.1.v1.1.CDS.1"/>
    <property type="gene ID" value="Kaladp0093s0147.v1.1"/>
</dbReference>
<dbReference type="NCBIfam" id="TIGR00756">
    <property type="entry name" value="PPR"/>
    <property type="match status" value="3"/>
</dbReference>
<evidence type="ECO:0000313" key="4">
    <source>
        <dbReference type="Proteomes" id="UP000594263"/>
    </source>
</evidence>
<dbReference type="InterPro" id="IPR046960">
    <property type="entry name" value="PPR_At4g14850-like_plant"/>
</dbReference>
<organism evidence="3 4">
    <name type="scientific">Kalanchoe fedtschenkoi</name>
    <name type="common">Lavender scallops</name>
    <name type="synonym">South American air plant</name>
    <dbReference type="NCBI Taxonomy" id="63787"/>
    <lineage>
        <taxon>Eukaryota</taxon>
        <taxon>Viridiplantae</taxon>
        <taxon>Streptophyta</taxon>
        <taxon>Embryophyta</taxon>
        <taxon>Tracheophyta</taxon>
        <taxon>Spermatophyta</taxon>
        <taxon>Magnoliopsida</taxon>
        <taxon>eudicotyledons</taxon>
        <taxon>Gunneridae</taxon>
        <taxon>Pentapetalae</taxon>
        <taxon>Saxifragales</taxon>
        <taxon>Crassulaceae</taxon>
        <taxon>Kalanchoe</taxon>
    </lineage>
</organism>
<dbReference type="Pfam" id="PF13041">
    <property type="entry name" value="PPR_2"/>
    <property type="match status" value="1"/>
</dbReference>
<dbReference type="PANTHER" id="PTHR47926">
    <property type="entry name" value="PENTATRICOPEPTIDE REPEAT-CONTAINING PROTEIN"/>
    <property type="match status" value="1"/>
</dbReference>
<dbReference type="Gene3D" id="1.25.40.10">
    <property type="entry name" value="Tetratricopeptide repeat domain"/>
    <property type="match status" value="3"/>
</dbReference>
<feature type="repeat" description="PPR" evidence="2">
    <location>
        <begin position="173"/>
        <end position="207"/>
    </location>
</feature>
<dbReference type="GO" id="GO:0009451">
    <property type="term" value="P:RNA modification"/>
    <property type="evidence" value="ECO:0007669"/>
    <property type="project" value="InterPro"/>
</dbReference>
<dbReference type="Proteomes" id="UP000594263">
    <property type="component" value="Unplaced"/>
</dbReference>
<evidence type="ECO:0000256" key="2">
    <source>
        <dbReference type="PROSITE-ProRule" id="PRU00708"/>
    </source>
</evidence>
<evidence type="ECO:0000313" key="3">
    <source>
        <dbReference type="EnsemblPlants" id="Kaladp0093s0147.1.v1.1.CDS.1"/>
    </source>
</evidence>
<dbReference type="GO" id="GO:0003723">
    <property type="term" value="F:RNA binding"/>
    <property type="evidence" value="ECO:0007669"/>
    <property type="project" value="InterPro"/>
</dbReference>
<dbReference type="FunFam" id="1.25.40.10:FF:000345">
    <property type="entry name" value="Pentatricopeptide repeat-containing protein"/>
    <property type="match status" value="1"/>
</dbReference>
<dbReference type="AlphaFoldDB" id="A0A7N0V0K4"/>
<dbReference type="PROSITE" id="PS51375">
    <property type="entry name" value="PPR"/>
    <property type="match status" value="1"/>
</dbReference>
<keyword evidence="1" id="KW-0677">Repeat</keyword>
<accession>A0A7N0V0K4</accession>
<dbReference type="PANTHER" id="PTHR47926:SF382">
    <property type="entry name" value="PENTACOTRIPEPTIDE-REPEAT REGION OF PRORP DOMAIN-CONTAINING PROTEIN"/>
    <property type="match status" value="1"/>
</dbReference>
<dbReference type="Gramene" id="Kaladp0093s0147.1.v1.1">
    <property type="protein sequence ID" value="Kaladp0093s0147.1.v1.1.CDS.1"/>
    <property type="gene ID" value="Kaladp0093s0147.v1.1"/>
</dbReference>
<reference evidence="3" key="1">
    <citation type="submission" date="2021-01" db="UniProtKB">
        <authorList>
            <consortium name="EnsemblPlants"/>
        </authorList>
    </citation>
    <scope>IDENTIFICATION</scope>
</reference>
<keyword evidence="4" id="KW-1185">Reference proteome</keyword>
<proteinExistence type="predicted"/>
<dbReference type="InterPro" id="IPR011990">
    <property type="entry name" value="TPR-like_helical_dom_sf"/>
</dbReference>
<dbReference type="OMA" id="KTIRLCI"/>
<dbReference type="InterPro" id="IPR002885">
    <property type="entry name" value="PPR_rpt"/>
</dbReference>